<dbReference type="InterPro" id="IPR024344">
    <property type="entry name" value="MDMPI_metal-binding"/>
</dbReference>
<dbReference type="InterPro" id="IPR036527">
    <property type="entry name" value="SCP2_sterol-bd_dom_sf"/>
</dbReference>
<dbReference type="GO" id="GO:0016853">
    <property type="term" value="F:isomerase activity"/>
    <property type="evidence" value="ECO:0007669"/>
    <property type="project" value="UniProtKB-KW"/>
</dbReference>
<dbReference type="EMBL" id="BOOI01000024">
    <property type="protein sequence ID" value="GIH84550.1"/>
    <property type="molecule type" value="Genomic_DNA"/>
</dbReference>
<feature type="domain" description="Mycothiol-dependent maleylpyruvate isomerase metal-binding" evidence="2">
    <location>
        <begin position="5"/>
        <end position="138"/>
    </location>
</feature>
<dbReference type="Pfam" id="PF07398">
    <property type="entry name" value="MDMPI_C"/>
    <property type="match status" value="1"/>
</dbReference>
<evidence type="ECO:0000259" key="1">
    <source>
        <dbReference type="Pfam" id="PF07398"/>
    </source>
</evidence>
<dbReference type="Gene3D" id="1.20.120.450">
    <property type="entry name" value="dinb family like domain"/>
    <property type="match status" value="1"/>
</dbReference>
<dbReference type="AlphaFoldDB" id="A0A8J3S1K9"/>
<dbReference type="Proteomes" id="UP000655044">
    <property type="component" value="Unassembled WGS sequence"/>
</dbReference>
<keyword evidence="4" id="KW-1185">Reference proteome</keyword>
<name>A0A8J3S1K9_PLARO</name>
<proteinExistence type="predicted"/>
<organism evidence="3 4">
    <name type="scientific">Planobispora rosea</name>
    <dbReference type="NCBI Taxonomy" id="35762"/>
    <lineage>
        <taxon>Bacteria</taxon>
        <taxon>Bacillati</taxon>
        <taxon>Actinomycetota</taxon>
        <taxon>Actinomycetes</taxon>
        <taxon>Streptosporangiales</taxon>
        <taxon>Streptosporangiaceae</taxon>
        <taxon>Planobispora</taxon>
    </lineage>
</organism>
<dbReference type="NCBIfam" id="TIGR03083">
    <property type="entry name" value="maleylpyruvate isomerase family mycothiol-dependent enzyme"/>
    <property type="match status" value="1"/>
</dbReference>
<evidence type="ECO:0000259" key="2">
    <source>
        <dbReference type="Pfam" id="PF11716"/>
    </source>
</evidence>
<accession>A0A8J3S1K9</accession>
<reference evidence="3" key="1">
    <citation type="submission" date="2021-01" db="EMBL/GenBank/DDBJ databases">
        <title>Whole genome shotgun sequence of Planobispora rosea NBRC 15558.</title>
        <authorList>
            <person name="Komaki H."/>
            <person name="Tamura T."/>
        </authorList>
    </citation>
    <scope>NUCLEOTIDE SEQUENCE</scope>
    <source>
        <strain evidence="3">NBRC 15558</strain>
    </source>
</reference>
<keyword evidence="3" id="KW-0413">Isomerase</keyword>
<dbReference type="InterPro" id="IPR034660">
    <property type="entry name" value="DinB/YfiT-like"/>
</dbReference>
<dbReference type="Pfam" id="PF11716">
    <property type="entry name" value="MDMPI_N"/>
    <property type="match status" value="1"/>
</dbReference>
<dbReference type="Gene3D" id="3.30.1050.20">
    <property type="match status" value="1"/>
</dbReference>
<protein>
    <submittedName>
        <fullName evidence="3">Maleylpyruvate isomerase</fullName>
    </submittedName>
</protein>
<dbReference type="InterPro" id="IPR017517">
    <property type="entry name" value="Maleyloyr_isom"/>
</dbReference>
<sequence length="225" mass="24696">MARVRDGQHRLENLLTGLTDDDVRAPSALPDWSRGHVITHLEQNAAAFTRQAEYARRGELIDVYDGGAAGRAAAIERGAGRGAAELRKALAEAHAALEDAWSRTGEDDWKRPIRYRDAPLLFTVHARWREVEIHMVDLDLGYRPSDWPIDFCDHVVDFLAVRVPGGTHLTMIADDADRRWSAGNGGEPVVLRGNAGDLTAWLAGRDPAGPITVETGSLPELAPWP</sequence>
<dbReference type="GO" id="GO:0046872">
    <property type="term" value="F:metal ion binding"/>
    <property type="evidence" value="ECO:0007669"/>
    <property type="project" value="InterPro"/>
</dbReference>
<dbReference type="SUPFAM" id="SSF109854">
    <property type="entry name" value="DinB/YfiT-like putative metalloenzymes"/>
    <property type="match status" value="1"/>
</dbReference>
<gene>
    <name evidence="3" type="ORF">Pro02_29580</name>
</gene>
<dbReference type="InterPro" id="IPR010872">
    <property type="entry name" value="MDMPI_C-term_domain"/>
</dbReference>
<evidence type="ECO:0000313" key="4">
    <source>
        <dbReference type="Proteomes" id="UP000655044"/>
    </source>
</evidence>
<comment type="caution">
    <text evidence="3">The sequence shown here is derived from an EMBL/GenBank/DDBJ whole genome shotgun (WGS) entry which is preliminary data.</text>
</comment>
<feature type="domain" description="MDMPI C-terminal" evidence="1">
    <location>
        <begin position="146"/>
        <end position="216"/>
    </location>
</feature>
<evidence type="ECO:0000313" key="3">
    <source>
        <dbReference type="EMBL" id="GIH84550.1"/>
    </source>
</evidence>
<dbReference type="SUPFAM" id="SSF55718">
    <property type="entry name" value="SCP-like"/>
    <property type="match status" value="1"/>
</dbReference>